<proteinExistence type="predicted"/>
<evidence type="ECO:0000256" key="2">
    <source>
        <dbReference type="ARBA" id="ARBA00023315"/>
    </source>
</evidence>
<dbReference type="PANTHER" id="PTHR43877">
    <property type="entry name" value="AMINOALKYLPHOSPHONATE N-ACETYLTRANSFERASE-RELATED-RELATED"/>
    <property type="match status" value="1"/>
</dbReference>
<dbReference type="AlphaFoldDB" id="A0A9D1KFH7"/>
<evidence type="ECO:0000256" key="1">
    <source>
        <dbReference type="ARBA" id="ARBA00022679"/>
    </source>
</evidence>
<keyword evidence="2" id="KW-0012">Acyltransferase</keyword>
<evidence type="ECO:0000313" key="5">
    <source>
        <dbReference type="Proteomes" id="UP000886860"/>
    </source>
</evidence>
<dbReference type="Gene3D" id="3.40.630.30">
    <property type="match status" value="1"/>
</dbReference>
<dbReference type="InterPro" id="IPR000182">
    <property type="entry name" value="GNAT_dom"/>
</dbReference>
<sequence length="208" mass="23421">MIIYRSFAPEDIPALAEIVGETWNFRRMCRRGEDPAVMALDYLKGCLAESTAAFVAEEDGKAAGLISVRAEKKTLPRLFLSEKREEADGASPSSESSGVRRMREYEARCLGLRRQAEEAGMKFDGELTLFAVRPKMRGRGAGRELYRRALDYLKEEGCRRFFLYTDSSCTYQFYDARGLACLGRTAMPPADGSSREFVIFLYGNTDLL</sequence>
<organism evidence="4 5">
    <name type="scientific">Candidatus Caccovicinus merdipullorum</name>
    <dbReference type="NCBI Taxonomy" id="2840724"/>
    <lineage>
        <taxon>Bacteria</taxon>
        <taxon>Bacillati</taxon>
        <taxon>Bacillota</taxon>
        <taxon>Clostridia</taxon>
        <taxon>Eubacteriales</taxon>
        <taxon>Candidatus Caccovicinus</taxon>
    </lineage>
</organism>
<protein>
    <submittedName>
        <fullName evidence="4">GNAT family N-acetyltransferase</fullName>
    </submittedName>
</protein>
<gene>
    <name evidence="4" type="ORF">IAB60_07405</name>
</gene>
<dbReference type="CDD" id="cd04301">
    <property type="entry name" value="NAT_SF"/>
    <property type="match status" value="1"/>
</dbReference>
<evidence type="ECO:0000259" key="3">
    <source>
        <dbReference type="PROSITE" id="PS51186"/>
    </source>
</evidence>
<name>A0A9D1KFH7_9FIRM</name>
<dbReference type="EMBL" id="DVKS01000127">
    <property type="protein sequence ID" value="HIT41904.1"/>
    <property type="molecule type" value="Genomic_DNA"/>
</dbReference>
<dbReference type="PROSITE" id="PS51186">
    <property type="entry name" value="GNAT"/>
    <property type="match status" value="1"/>
</dbReference>
<reference evidence="4" key="1">
    <citation type="submission" date="2020-10" db="EMBL/GenBank/DDBJ databases">
        <authorList>
            <person name="Gilroy R."/>
        </authorList>
    </citation>
    <scope>NUCLEOTIDE SEQUENCE</scope>
    <source>
        <strain evidence="4">CHK123-3438</strain>
    </source>
</reference>
<dbReference type="InterPro" id="IPR050832">
    <property type="entry name" value="Bact_Acetyltransf"/>
</dbReference>
<dbReference type="Proteomes" id="UP000886860">
    <property type="component" value="Unassembled WGS sequence"/>
</dbReference>
<accession>A0A9D1KFH7</accession>
<dbReference type="InterPro" id="IPR016181">
    <property type="entry name" value="Acyl_CoA_acyltransferase"/>
</dbReference>
<reference evidence="4" key="2">
    <citation type="journal article" date="2021" name="PeerJ">
        <title>Extensive microbial diversity within the chicken gut microbiome revealed by metagenomics and culture.</title>
        <authorList>
            <person name="Gilroy R."/>
            <person name="Ravi A."/>
            <person name="Getino M."/>
            <person name="Pursley I."/>
            <person name="Horton D.L."/>
            <person name="Alikhan N.F."/>
            <person name="Baker D."/>
            <person name="Gharbi K."/>
            <person name="Hall N."/>
            <person name="Watson M."/>
            <person name="Adriaenssens E.M."/>
            <person name="Foster-Nyarko E."/>
            <person name="Jarju S."/>
            <person name="Secka A."/>
            <person name="Antonio M."/>
            <person name="Oren A."/>
            <person name="Chaudhuri R.R."/>
            <person name="La Ragione R."/>
            <person name="Hildebrand F."/>
            <person name="Pallen M.J."/>
        </authorList>
    </citation>
    <scope>NUCLEOTIDE SEQUENCE</scope>
    <source>
        <strain evidence="4">CHK123-3438</strain>
    </source>
</reference>
<keyword evidence="1" id="KW-0808">Transferase</keyword>
<dbReference type="Pfam" id="PF00583">
    <property type="entry name" value="Acetyltransf_1"/>
    <property type="match status" value="1"/>
</dbReference>
<comment type="caution">
    <text evidence="4">The sequence shown here is derived from an EMBL/GenBank/DDBJ whole genome shotgun (WGS) entry which is preliminary data.</text>
</comment>
<dbReference type="GO" id="GO:0016747">
    <property type="term" value="F:acyltransferase activity, transferring groups other than amino-acyl groups"/>
    <property type="evidence" value="ECO:0007669"/>
    <property type="project" value="InterPro"/>
</dbReference>
<evidence type="ECO:0000313" key="4">
    <source>
        <dbReference type="EMBL" id="HIT41904.1"/>
    </source>
</evidence>
<dbReference type="SUPFAM" id="SSF55729">
    <property type="entry name" value="Acyl-CoA N-acyltransferases (Nat)"/>
    <property type="match status" value="1"/>
</dbReference>
<feature type="domain" description="N-acetyltransferase" evidence="3">
    <location>
        <begin position="2"/>
        <end position="202"/>
    </location>
</feature>